<name>A0A1L9B9D7_9BACT</name>
<evidence type="ECO:0000313" key="2">
    <source>
        <dbReference type="Proteomes" id="UP000182229"/>
    </source>
</evidence>
<organism evidence="1 2">
    <name type="scientific">Cystobacter ferrugineus</name>
    <dbReference type="NCBI Taxonomy" id="83449"/>
    <lineage>
        <taxon>Bacteria</taxon>
        <taxon>Pseudomonadati</taxon>
        <taxon>Myxococcota</taxon>
        <taxon>Myxococcia</taxon>
        <taxon>Myxococcales</taxon>
        <taxon>Cystobacterineae</taxon>
        <taxon>Archangiaceae</taxon>
        <taxon>Cystobacter</taxon>
    </lineage>
</organism>
<dbReference type="OrthoDB" id="147592at2"/>
<dbReference type="AlphaFoldDB" id="A0A1L9B9D7"/>
<reference evidence="1 2" key="2">
    <citation type="submission" date="2016-12" db="EMBL/GenBank/DDBJ databases">
        <title>Draft Genome Sequence of Cystobacter ferrugineus Strain Cbfe23.</title>
        <authorList>
            <person name="Akbar S."/>
            <person name="Dowd S.E."/>
            <person name="Stevens D.C."/>
        </authorList>
    </citation>
    <scope>NUCLEOTIDE SEQUENCE [LARGE SCALE GENOMIC DNA]</scope>
    <source>
        <strain evidence="1 2">Cbfe23</strain>
    </source>
</reference>
<evidence type="ECO:0000313" key="1">
    <source>
        <dbReference type="EMBL" id="OJH38864.1"/>
    </source>
</evidence>
<dbReference type="InterPro" id="IPR036424">
    <property type="entry name" value="UPP_synth-like_sf"/>
</dbReference>
<dbReference type="Proteomes" id="UP000182229">
    <property type="component" value="Unassembled WGS sequence"/>
</dbReference>
<gene>
    <name evidence="1" type="ORF">BON30_21830</name>
</gene>
<comment type="caution">
    <text evidence="1">The sequence shown here is derived from an EMBL/GenBank/DDBJ whole genome shotgun (WGS) entry which is preliminary data.</text>
</comment>
<dbReference type="RefSeq" id="WP_071900299.1">
    <property type="nucleotide sequence ID" value="NZ_MPIN01000005.1"/>
</dbReference>
<dbReference type="Gene3D" id="3.40.1180.10">
    <property type="entry name" value="Decaprenyl diphosphate synthase-like"/>
    <property type="match status" value="1"/>
</dbReference>
<dbReference type="EMBL" id="MPIN01000005">
    <property type="protein sequence ID" value="OJH38864.1"/>
    <property type="molecule type" value="Genomic_DNA"/>
</dbReference>
<proteinExistence type="predicted"/>
<sequence>MSPSTAPTEAEFLAASPEQLSRFAPKAMVVAPGGTRRAAVLSGINPNGDEYVRWSFEQMTAQFNMMFRHGVEHLFTGAITPNQWKEVGAYRDHLLRWVKESLMGERALEAYAQSGWRVRLTGWQAIPELEEAAAILEEKTARRSTRTLWYWALPSYESVWEMLLATAHQSGARSREALIRATYGEDVPLISLYLGFSKPEVSPVHLPPLLAGQVQCYWTVRPGYSLDEAEFRRILYDYACLRPTWRADKTGRAENALPYKDAWMQGPTLGLGTRLGEDFWYPAAIAPLPASSRDKTPV</sequence>
<dbReference type="STRING" id="83449.BON30_21830"/>
<reference evidence="2" key="1">
    <citation type="submission" date="2016-11" db="EMBL/GenBank/DDBJ databases">
        <authorList>
            <person name="Shukria A."/>
            <person name="Stevens D.C."/>
        </authorList>
    </citation>
    <scope>NUCLEOTIDE SEQUENCE [LARGE SCALE GENOMIC DNA]</scope>
    <source>
        <strain evidence="2">Cbfe23</strain>
    </source>
</reference>
<accession>A0A1L9B9D7</accession>
<keyword evidence="2" id="KW-1185">Reference proteome</keyword>
<protein>
    <submittedName>
        <fullName evidence="1">Uncharacterized protein</fullName>
    </submittedName>
</protein>
<dbReference type="GO" id="GO:0016765">
    <property type="term" value="F:transferase activity, transferring alkyl or aryl (other than methyl) groups"/>
    <property type="evidence" value="ECO:0007669"/>
    <property type="project" value="InterPro"/>
</dbReference>